<dbReference type="AlphaFoldDB" id="B0DRG1"/>
<keyword evidence="2" id="KW-1185">Reference proteome</keyword>
<dbReference type="EMBL" id="DS547128">
    <property type="protein sequence ID" value="EDR02867.1"/>
    <property type="molecule type" value="Genomic_DNA"/>
</dbReference>
<sequence>MVLVAIQSVKFPDRYVSLDGRGVTSFTGPGGGKNNDNTVSFNSTVFDNVFLRLDGAGVAQGETLANGGGVVNAQYTANTLEKFRIQKKVDGSGKHYGIVGIESLSYVWRYLRLDGAANKVNVQGVFGTNEEFRILVVGK</sequence>
<dbReference type="OrthoDB" id="2886578at2759"/>
<accession>B0DRG1</accession>
<protein>
    <submittedName>
        <fullName evidence="1">Predicted protein</fullName>
    </submittedName>
</protein>
<reference evidence="1 2" key="1">
    <citation type="journal article" date="2008" name="Nature">
        <title>The genome of Laccaria bicolor provides insights into mycorrhizal symbiosis.</title>
        <authorList>
            <person name="Martin F."/>
            <person name="Aerts A."/>
            <person name="Ahren D."/>
            <person name="Brun A."/>
            <person name="Danchin E.G.J."/>
            <person name="Duchaussoy F."/>
            <person name="Gibon J."/>
            <person name="Kohler A."/>
            <person name="Lindquist E."/>
            <person name="Pereda V."/>
            <person name="Salamov A."/>
            <person name="Shapiro H.J."/>
            <person name="Wuyts J."/>
            <person name="Blaudez D."/>
            <person name="Buee M."/>
            <person name="Brokstein P."/>
            <person name="Canbaeck B."/>
            <person name="Cohen D."/>
            <person name="Courty P.E."/>
            <person name="Coutinho P.M."/>
            <person name="Delaruelle C."/>
            <person name="Detter J.C."/>
            <person name="Deveau A."/>
            <person name="DiFazio S."/>
            <person name="Duplessis S."/>
            <person name="Fraissinet-Tachet L."/>
            <person name="Lucic E."/>
            <person name="Frey-Klett P."/>
            <person name="Fourrey C."/>
            <person name="Feussner I."/>
            <person name="Gay G."/>
            <person name="Grimwood J."/>
            <person name="Hoegger P.J."/>
            <person name="Jain P."/>
            <person name="Kilaru S."/>
            <person name="Labbe J."/>
            <person name="Lin Y.C."/>
            <person name="Legue V."/>
            <person name="Le Tacon F."/>
            <person name="Marmeisse R."/>
            <person name="Melayah D."/>
            <person name="Montanini B."/>
            <person name="Muratet M."/>
            <person name="Nehls U."/>
            <person name="Niculita-Hirzel H."/>
            <person name="Oudot-Le Secq M.P."/>
            <person name="Peter M."/>
            <person name="Quesneville H."/>
            <person name="Rajashekar B."/>
            <person name="Reich M."/>
            <person name="Rouhier N."/>
            <person name="Schmutz J."/>
            <person name="Yin T."/>
            <person name="Chalot M."/>
            <person name="Henrissat B."/>
            <person name="Kuees U."/>
            <person name="Lucas S."/>
            <person name="Van de Peer Y."/>
            <person name="Podila G.K."/>
            <person name="Polle A."/>
            <person name="Pukkila P.J."/>
            <person name="Richardson P.M."/>
            <person name="Rouze P."/>
            <person name="Sanders I.R."/>
            <person name="Stajich J.E."/>
            <person name="Tunlid A."/>
            <person name="Tuskan G."/>
            <person name="Grigoriev I.V."/>
        </authorList>
    </citation>
    <scope>NUCLEOTIDE SEQUENCE [LARGE SCALE GENOMIC DNA]</scope>
    <source>
        <strain evidence="2">S238N-H82 / ATCC MYA-4686</strain>
    </source>
</reference>
<evidence type="ECO:0000313" key="1">
    <source>
        <dbReference type="EMBL" id="EDR02867.1"/>
    </source>
</evidence>
<name>B0DRG1_LACBS</name>
<dbReference type="KEGG" id="lbc:LACBIDRAFT_295371"/>
<proteinExistence type="predicted"/>
<gene>
    <name evidence="1" type="ORF">LACBIDRAFT_295371</name>
</gene>
<organism evidence="2">
    <name type="scientific">Laccaria bicolor (strain S238N-H82 / ATCC MYA-4686)</name>
    <name type="common">Bicoloured deceiver</name>
    <name type="synonym">Laccaria laccata var. bicolor</name>
    <dbReference type="NCBI Taxonomy" id="486041"/>
    <lineage>
        <taxon>Eukaryota</taxon>
        <taxon>Fungi</taxon>
        <taxon>Dikarya</taxon>
        <taxon>Basidiomycota</taxon>
        <taxon>Agaricomycotina</taxon>
        <taxon>Agaricomycetes</taxon>
        <taxon>Agaricomycetidae</taxon>
        <taxon>Agaricales</taxon>
        <taxon>Agaricineae</taxon>
        <taxon>Hydnangiaceae</taxon>
        <taxon>Laccaria</taxon>
    </lineage>
</organism>
<dbReference type="GeneID" id="6082124"/>
<evidence type="ECO:0000313" key="2">
    <source>
        <dbReference type="Proteomes" id="UP000001194"/>
    </source>
</evidence>
<dbReference type="Proteomes" id="UP000001194">
    <property type="component" value="Unassembled WGS sequence"/>
</dbReference>
<dbReference type="RefSeq" id="XP_001886577.1">
    <property type="nucleotide sequence ID" value="XM_001886542.1"/>
</dbReference>
<dbReference type="HOGENOM" id="CLU_134340_0_0_1"/>
<dbReference type="InParanoid" id="B0DRG1"/>